<dbReference type="Proteomes" id="UP000191522">
    <property type="component" value="Unassembled WGS sequence"/>
</dbReference>
<protein>
    <recommendedName>
        <fullName evidence="3">Methyltransferase domain-containing protein</fullName>
    </recommendedName>
</protein>
<organism evidence="1 2">
    <name type="scientific">Penicillium decumbens</name>
    <dbReference type="NCBI Taxonomy" id="69771"/>
    <lineage>
        <taxon>Eukaryota</taxon>
        <taxon>Fungi</taxon>
        <taxon>Dikarya</taxon>
        <taxon>Ascomycota</taxon>
        <taxon>Pezizomycotina</taxon>
        <taxon>Eurotiomycetes</taxon>
        <taxon>Eurotiomycetidae</taxon>
        <taxon>Eurotiales</taxon>
        <taxon>Aspergillaceae</taxon>
        <taxon>Penicillium</taxon>
    </lineage>
</organism>
<evidence type="ECO:0000313" key="2">
    <source>
        <dbReference type="Proteomes" id="UP000191522"/>
    </source>
</evidence>
<name>A0A1V6PJ22_PENDC</name>
<dbReference type="STRING" id="69771.A0A1V6PJ22"/>
<dbReference type="OMA" id="MNMGYWE"/>
<accession>A0A1V6PJ22</accession>
<evidence type="ECO:0000313" key="1">
    <source>
        <dbReference type="EMBL" id="OQD77040.1"/>
    </source>
</evidence>
<dbReference type="OrthoDB" id="61390at2759"/>
<dbReference type="InterPro" id="IPR029063">
    <property type="entry name" value="SAM-dependent_MTases_sf"/>
</dbReference>
<dbReference type="AlphaFoldDB" id="A0A1V6PJ22"/>
<reference evidence="2" key="1">
    <citation type="journal article" date="2017" name="Nat. Microbiol.">
        <title>Global analysis of biosynthetic gene clusters reveals vast potential of secondary metabolite production in Penicillium species.</title>
        <authorList>
            <person name="Nielsen J.C."/>
            <person name="Grijseels S."/>
            <person name="Prigent S."/>
            <person name="Ji B."/>
            <person name="Dainat J."/>
            <person name="Nielsen K.F."/>
            <person name="Frisvad J.C."/>
            <person name="Workman M."/>
            <person name="Nielsen J."/>
        </authorList>
    </citation>
    <scope>NUCLEOTIDE SEQUENCE [LARGE SCALE GENOMIC DNA]</scope>
    <source>
        <strain evidence="2">IBT 11843</strain>
    </source>
</reference>
<dbReference type="EMBL" id="MDYL01000003">
    <property type="protein sequence ID" value="OQD77040.1"/>
    <property type="molecule type" value="Genomic_DNA"/>
</dbReference>
<comment type="caution">
    <text evidence="1">The sequence shown here is derived from an EMBL/GenBank/DDBJ whole genome shotgun (WGS) entry which is preliminary data.</text>
</comment>
<keyword evidence="2" id="KW-1185">Reference proteome</keyword>
<sequence>MIGFLKRVLGARNDVYGLDHAVLNMRLPPSMWMNMGYWESTTDFPQACQALLEQVLAAGVLTDKSQSIRVLDVGCGCGDQSLYLTGLQRGVSSSAGPEFETTALRHRSAGSPLIDTYVGITLEPAQAALAKSRVCDENSVQISADVFCADASDPTSWSGDLLNSMTEMTASSEDNDTSTWLLALDTMYHFRPSRLPLLRYAQRTLHASLMAFDLILADRVSWRERLILRIVCWLTGSPFSNFITREEYLRVLVAAGYDPSRIEMRDVSRHVFPGLSGFLGRRIKEAQPLGLRMGKFRAARMVFDWWARSGVVRGVVVVAKR</sequence>
<dbReference type="SUPFAM" id="SSF53335">
    <property type="entry name" value="S-adenosyl-L-methionine-dependent methyltransferases"/>
    <property type="match status" value="1"/>
</dbReference>
<dbReference type="Gene3D" id="3.40.50.150">
    <property type="entry name" value="Vaccinia Virus protein VP39"/>
    <property type="match status" value="1"/>
</dbReference>
<evidence type="ECO:0008006" key="3">
    <source>
        <dbReference type="Google" id="ProtNLM"/>
    </source>
</evidence>
<gene>
    <name evidence="1" type="ORF">PENDEC_c003G03196</name>
</gene>
<proteinExistence type="predicted"/>